<organism evidence="3 4">
    <name type="scientific">Diaminobutyricimonas aerilata</name>
    <dbReference type="NCBI Taxonomy" id="1162967"/>
    <lineage>
        <taxon>Bacteria</taxon>
        <taxon>Bacillati</taxon>
        <taxon>Actinomycetota</taxon>
        <taxon>Actinomycetes</taxon>
        <taxon>Micrococcales</taxon>
        <taxon>Microbacteriaceae</taxon>
        <taxon>Diaminobutyricimonas</taxon>
    </lineage>
</organism>
<dbReference type="InterPro" id="IPR014717">
    <property type="entry name" value="Transl_elong_EF1B/ribsomal_bS6"/>
</dbReference>
<keyword evidence="2" id="KW-1133">Transmembrane helix</keyword>
<dbReference type="RefSeq" id="WP_100365353.1">
    <property type="nucleotide sequence ID" value="NZ_PGFF01000001.1"/>
</dbReference>
<dbReference type="Proteomes" id="UP000228758">
    <property type="component" value="Unassembled WGS sequence"/>
</dbReference>
<evidence type="ECO:0000256" key="2">
    <source>
        <dbReference type="SAM" id="Phobius"/>
    </source>
</evidence>
<evidence type="ECO:0000256" key="1">
    <source>
        <dbReference type="SAM" id="MobiDB-lite"/>
    </source>
</evidence>
<feature type="compositionally biased region" description="Low complexity" evidence="1">
    <location>
        <begin position="131"/>
        <end position="142"/>
    </location>
</feature>
<reference evidence="3 4" key="1">
    <citation type="submission" date="2017-11" db="EMBL/GenBank/DDBJ databases">
        <title>Genomic Encyclopedia of Archaeal and Bacterial Type Strains, Phase II (KMG-II): From Individual Species to Whole Genera.</title>
        <authorList>
            <person name="Goeker M."/>
        </authorList>
    </citation>
    <scope>NUCLEOTIDE SEQUENCE [LARGE SCALE GENOMIC DNA]</scope>
    <source>
        <strain evidence="3 4">DSM 27393</strain>
    </source>
</reference>
<dbReference type="OrthoDB" id="5149329at2"/>
<dbReference type="EMBL" id="PGFF01000001">
    <property type="protein sequence ID" value="PJJ73243.1"/>
    <property type="molecule type" value="Genomic_DNA"/>
</dbReference>
<proteinExistence type="predicted"/>
<accession>A0A2M9CMW5</accession>
<evidence type="ECO:0000313" key="3">
    <source>
        <dbReference type="EMBL" id="PJJ73243.1"/>
    </source>
</evidence>
<sequence length="250" mass="24926">MSVRRLWVLGGTLLIVAIVALGWFVGIAPKLTEIGTAAGSILQTEADNALHEQQLAVLEEKFAGIDALRDELAGVATAIPPKLDPSGIYLQLNDAIAASGAGITSATLGTPVLYGAPSAGAPAPEAPPADAPADGEATDAAPPAAPAPAIIDPLEGAAPVDPTDAALVSTGNLVAVPLDLQVKGDVAQVVSLVDALRNLPRLFLVKDFSVDGSGEESTASISAYVYVLVPSASASPATSPDTVPGTAASE</sequence>
<keyword evidence="2" id="KW-0472">Membrane</keyword>
<protein>
    <recommendedName>
        <fullName evidence="5">Tfp pilus assembly protein PilO</fullName>
    </recommendedName>
</protein>
<comment type="caution">
    <text evidence="3">The sequence shown here is derived from an EMBL/GenBank/DDBJ whole genome shotgun (WGS) entry which is preliminary data.</text>
</comment>
<gene>
    <name evidence="3" type="ORF">CLV46_2829</name>
</gene>
<keyword evidence="2" id="KW-0812">Transmembrane</keyword>
<keyword evidence="4" id="KW-1185">Reference proteome</keyword>
<evidence type="ECO:0000313" key="4">
    <source>
        <dbReference type="Proteomes" id="UP000228758"/>
    </source>
</evidence>
<name>A0A2M9CMW5_9MICO</name>
<dbReference type="Gene3D" id="3.30.70.60">
    <property type="match status" value="1"/>
</dbReference>
<dbReference type="AlphaFoldDB" id="A0A2M9CMW5"/>
<feature type="region of interest" description="Disordered" evidence="1">
    <location>
        <begin position="118"/>
        <end position="142"/>
    </location>
</feature>
<evidence type="ECO:0008006" key="5">
    <source>
        <dbReference type="Google" id="ProtNLM"/>
    </source>
</evidence>
<feature type="transmembrane region" description="Helical" evidence="2">
    <location>
        <begin position="6"/>
        <end position="25"/>
    </location>
</feature>